<feature type="transmembrane region" description="Helical" evidence="1">
    <location>
        <begin position="98"/>
        <end position="121"/>
    </location>
</feature>
<dbReference type="InterPro" id="IPR012677">
    <property type="entry name" value="Nucleotide-bd_a/b_plait_sf"/>
</dbReference>
<dbReference type="PANTHER" id="PTHR13428:SF12">
    <property type="entry name" value="INNER NUCLEAR MEMBRANE PROTEIN MAN1"/>
    <property type="match status" value="1"/>
</dbReference>
<protein>
    <recommendedName>
        <fullName evidence="4">Inner nuclear membrane protein Man1</fullName>
    </recommendedName>
</protein>
<dbReference type="FunFam" id="3.30.70.330:FF:000176">
    <property type="entry name" value="Inner nuclear membrane protein Man1"/>
    <property type="match status" value="1"/>
</dbReference>
<dbReference type="CDD" id="cd12286">
    <property type="entry name" value="RRM_Man1"/>
    <property type="match status" value="1"/>
</dbReference>
<dbReference type="Proteomes" id="UP000789390">
    <property type="component" value="Unassembled WGS sequence"/>
</dbReference>
<evidence type="ECO:0000313" key="2">
    <source>
        <dbReference type="EMBL" id="CAH0100799.1"/>
    </source>
</evidence>
<name>A0A8J2REQ8_9CRUS</name>
<keyword evidence="1" id="KW-0472">Membrane</keyword>
<reference evidence="2" key="1">
    <citation type="submission" date="2021-11" db="EMBL/GenBank/DDBJ databases">
        <authorList>
            <person name="Schell T."/>
        </authorList>
    </citation>
    <scope>NUCLEOTIDE SEQUENCE</scope>
    <source>
        <strain evidence="2">M5</strain>
    </source>
</reference>
<dbReference type="SUPFAM" id="SSF54928">
    <property type="entry name" value="RNA-binding domain, RBD"/>
    <property type="match status" value="1"/>
</dbReference>
<evidence type="ECO:0008006" key="4">
    <source>
        <dbReference type="Google" id="ProtNLM"/>
    </source>
</evidence>
<keyword evidence="1" id="KW-0812">Transmembrane</keyword>
<dbReference type="OrthoDB" id="118234at2759"/>
<dbReference type="GO" id="GO:0030514">
    <property type="term" value="P:negative regulation of BMP signaling pathway"/>
    <property type="evidence" value="ECO:0007669"/>
    <property type="project" value="TreeGrafter"/>
</dbReference>
<keyword evidence="1" id="KW-1133">Transmembrane helix</keyword>
<dbReference type="AlphaFoldDB" id="A0A8J2REQ8"/>
<sequence>MADLNNLSDSELRRKLAKYGMTDMTFQEHSFLQLILFVEEQEPYDTGSDSENENVPAKKTPKKSWSWFRKTDQNSSTPVKNSAFYANVKGKLNILWQWQFIAVFLPLLAALFFLLLAAVYIRASYNETGPPLGTSDSAIDQTIQNVRNFIEREAISHLCGGDDAVSVDSSFLMEQLKLNQTVLDKVIEAVVANPHWGVSVDGESWSIPSVRLPIWCSIKTYLWNISIASLDLAWFYWSLTQCLKVRNMFDAEVEVGDCWPVRIQDAILEKADKGKIMHMAVDRGSREGCVYIKCASAEDAGKVYHSLHGWWFDGNLVTVKYLRPERYQYRFPDSAKATFPLQPSNDKRLSLQTKFWKSPLEHF</sequence>
<dbReference type="GO" id="GO:0031490">
    <property type="term" value="F:chromatin DNA binding"/>
    <property type="evidence" value="ECO:0007669"/>
    <property type="project" value="TreeGrafter"/>
</dbReference>
<accession>A0A8J2REQ8</accession>
<dbReference type="InterPro" id="IPR034394">
    <property type="entry name" value="Man1_RRM"/>
</dbReference>
<dbReference type="PANTHER" id="PTHR13428">
    <property type="entry name" value="INNER NUCLEAR MEMBRANE PROTEIN MAN1 LEM DOMAIN CONTAINING PROTEIN"/>
    <property type="match status" value="1"/>
</dbReference>
<evidence type="ECO:0000256" key="1">
    <source>
        <dbReference type="SAM" id="Phobius"/>
    </source>
</evidence>
<dbReference type="InterPro" id="IPR052277">
    <property type="entry name" value="INM_ESCRT-Associated"/>
</dbReference>
<dbReference type="GO" id="GO:0006998">
    <property type="term" value="P:nuclear envelope organization"/>
    <property type="evidence" value="ECO:0007669"/>
    <property type="project" value="TreeGrafter"/>
</dbReference>
<comment type="caution">
    <text evidence="2">The sequence shown here is derived from an EMBL/GenBank/DDBJ whole genome shotgun (WGS) entry which is preliminary data.</text>
</comment>
<dbReference type="Gene3D" id="3.30.70.330">
    <property type="match status" value="1"/>
</dbReference>
<gene>
    <name evidence="2" type="ORF">DGAL_LOCUS3087</name>
</gene>
<organism evidence="2 3">
    <name type="scientific">Daphnia galeata</name>
    <dbReference type="NCBI Taxonomy" id="27404"/>
    <lineage>
        <taxon>Eukaryota</taxon>
        <taxon>Metazoa</taxon>
        <taxon>Ecdysozoa</taxon>
        <taxon>Arthropoda</taxon>
        <taxon>Crustacea</taxon>
        <taxon>Branchiopoda</taxon>
        <taxon>Diplostraca</taxon>
        <taxon>Cladocera</taxon>
        <taxon>Anomopoda</taxon>
        <taxon>Daphniidae</taxon>
        <taxon>Daphnia</taxon>
    </lineage>
</organism>
<proteinExistence type="predicted"/>
<keyword evidence="3" id="KW-1185">Reference proteome</keyword>
<dbReference type="EMBL" id="CAKKLH010000046">
    <property type="protein sequence ID" value="CAH0100799.1"/>
    <property type="molecule type" value="Genomic_DNA"/>
</dbReference>
<evidence type="ECO:0000313" key="3">
    <source>
        <dbReference type="Proteomes" id="UP000789390"/>
    </source>
</evidence>
<dbReference type="InterPro" id="IPR035979">
    <property type="entry name" value="RBD_domain_sf"/>
</dbReference>